<dbReference type="InterPro" id="IPR025841">
    <property type="entry name" value="CP_ATPgrasp_2"/>
</dbReference>
<name>A0A399QVM2_9PROT</name>
<dbReference type="EMBL" id="QWGB01000008">
    <property type="protein sequence ID" value="RIJ21607.1"/>
    <property type="molecule type" value="Genomic_DNA"/>
</dbReference>
<dbReference type="AlphaFoldDB" id="A0A399QVM2"/>
<dbReference type="SUPFAM" id="SSF56059">
    <property type="entry name" value="Glutathione synthetase ATP-binding domain-like"/>
    <property type="match status" value="1"/>
</dbReference>
<dbReference type="Gene3D" id="3.40.50.11290">
    <property type="match status" value="1"/>
</dbReference>
<accession>A0A399QVM2</accession>
<evidence type="ECO:0000259" key="2">
    <source>
        <dbReference type="Pfam" id="PF14403"/>
    </source>
</evidence>
<dbReference type="InterPro" id="IPR051680">
    <property type="entry name" value="ATP-dep_Glu-Cys_Ligase-2"/>
</dbReference>
<evidence type="ECO:0000313" key="3">
    <source>
        <dbReference type="EMBL" id="RIJ21607.1"/>
    </source>
</evidence>
<evidence type="ECO:0000259" key="1">
    <source>
        <dbReference type="Pfam" id="PF04168"/>
    </source>
</evidence>
<keyword evidence="4" id="KW-1185">Reference proteome</keyword>
<feature type="domain" description="Circularly permuted ATP-grasp type 2" evidence="2">
    <location>
        <begin position="92"/>
        <end position="470"/>
    </location>
</feature>
<feature type="domain" description="DUF403" evidence="1">
    <location>
        <begin position="519"/>
        <end position="799"/>
    </location>
</feature>
<evidence type="ECO:0000313" key="4">
    <source>
        <dbReference type="Proteomes" id="UP000265431"/>
    </source>
</evidence>
<comment type="caution">
    <text evidence="3">The sequence shown here is derived from an EMBL/GenBank/DDBJ whole genome shotgun (WGS) entry which is preliminary data.</text>
</comment>
<dbReference type="Pfam" id="PF14403">
    <property type="entry name" value="CP_ATPgrasp_2"/>
    <property type="match status" value="1"/>
</dbReference>
<dbReference type="OrthoDB" id="9804079at2"/>
<dbReference type="RefSeq" id="WP_119380326.1">
    <property type="nucleotide sequence ID" value="NZ_QWGB01000008.1"/>
</dbReference>
<gene>
    <name evidence="3" type="ORF">D1224_12650</name>
</gene>
<dbReference type="Proteomes" id="UP000265431">
    <property type="component" value="Unassembled WGS sequence"/>
</dbReference>
<dbReference type="PANTHER" id="PTHR34595">
    <property type="entry name" value="BLR5612 PROTEIN"/>
    <property type="match status" value="1"/>
</dbReference>
<organism evidence="3 4">
    <name type="scientific">Henriciella barbarensis</name>
    <dbReference type="NCBI Taxonomy" id="86342"/>
    <lineage>
        <taxon>Bacteria</taxon>
        <taxon>Pseudomonadati</taxon>
        <taxon>Pseudomonadota</taxon>
        <taxon>Alphaproteobacteria</taxon>
        <taxon>Hyphomonadales</taxon>
        <taxon>Hyphomonadaceae</taxon>
        <taxon>Henriciella</taxon>
    </lineage>
</organism>
<dbReference type="Pfam" id="PF04168">
    <property type="entry name" value="Alpha-E"/>
    <property type="match status" value="1"/>
</dbReference>
<proteinExistence type="predicted"/>
<protein>
    <submittedName>
        <fullName evidence="3">Uncharacterized protein</fullName>
    </submittedName>
</protein>
<dbReference type="InterPro" id="IPR007296">
    <property type="entry name" value="DUF403"/>
</dbReference>
<dbReference type="PANTHER" id="PTHR34595:SF2">
    <property type="entry name" value="BLR2978 PROTEIN"/>
    <property type="match status" value="1"/>
</dbReference>
<reference evidence="3 4" key="1">
    <citation type="submission" date="2018-08" db="EMBL/GenBank/DDBJ databases">
        <title>Henriciella mobilis sp. nov., isolated from seawater.</title>
        <authorList>
            <person name="Cheng H."/>
            <person name="Wu Y.-H."/>
            <person name="Xu X.-W."/>
            <person name="Guo L.-L."/>
        </authorList>
    </citation>
    <scope>NUCLEOTIDE SEQUENCE [LARGE SCALE GENOMIC DNA]</scope>
    <source>
        <strain evidence="3 4">CCUG66934</strain>
    </source>
</reference>
<sequence length="801" mass="88728">MSRPRKAAEETLFRLLAQYRPVPGVPDELLDSDGRIRPVWQNFISHLSEHDPDTLRQMFSRGDAYLRNSGVFLRQYTEDSATERPWPLSHMPVLIDTTEWEEIAGSLKQRADLLEAVAADLYGPNQLVADGALPGQLIAQSPEWIRPLVGVKPRGGYHLNFVAFEISRGPDGRWWVMNDRTQAPSGAGYALETRVATSRIFAEHYADAKVYRLSGFFSEFRTALLNMRASQEAHVAILTPGPFSETYFEQSYIARYLGLLLVEGEDLTIKQGKVFVRTVSGLQPVDVLWRRLDTLYADPLELDEDSQIGTAGLVGAVRRGNVSVVNALGAGILESRALLAFLPRISRRLAGKPLAMPNIATWWCGQPAEREHVLSRLENMLIGPALSTRQMFDPDESTIMGSQLRKQGADFAKRLMDTEGELLVGQETVSFSTSPAWVDGVLVPRPMSLRVFMVRTTDGWCVMPGGFARIGSKTNSNGLSMQAGSSVADVWIVSDDPVDTVTRLASGQAKEPRAKQGALPSKAAENLYWLARYMERAEGFTRLNRARHERLAEAASPQSPLLVHLTRYGTFIGLDTQVSIPPALEGTIRSALRAAESVRDRLSPDGWAAINQLSDRLDDALSRNVPPGDGAAQEMGVLLRQSSAFTGLLQDNMYRFTEWRFLSLGRSIERLMALSSALASFLAEDAPLGSLDLALEYADSSISHRRRYGFQASRPSVAELAALDELNPRSLIFHLNELERQMNPLADLMKSAGSEELLRDCTTLRETFAALAPDDIRSDYLAQFRKKVAAISDGLTRIFMS</sequence>